<comment type="similarity">
    <text evidence="2">Belongs to the amidase family.</text>
</comment>
<dbReference type="InterPro" id="IPR023631">
    <property type="entry name" value="Amidase_dom"/>
</dbReference>
<dbReference type="Proteomes" id="UP001456524">
    <property type="component" value="Unassembled WGS sequence"/>
</dbReference>
<dbReference type="InterPro" id="IPR036928">
    <property type="entry name" value="AS_sf"/>
</dbReference>
<keyword evidence="4" id="KW-0378">Hydrolase</keyword>
<keyword evidence="7" id="KW-1185">Reference proteome</keyword>
<name>A0ABR1XW67_9PEZI</name>
<comment type="catalytic activity">
    <reaction evidence="1">
        <text>a monocarboxylic acid amide + H2O = a monocarboxylate + NH4(+)</text>
        <dbReference type="Rhea" id="RHEA:12020"/>
        <dbReference type="ChEBI" id="CHEBI:15377"/>
        <dbReference type="ChEBI" id="CHEBI:28938"/>
        <dbReference type="ChEBI" id="CHEBI:35757"/>
        <dbReference type="ChEBI" id="CHEBI:83628"/>
        <dbReference type="EC" id="3.5.1.4"/>
    </reaction>
</comment>
<evidence type="ECO:0000259" key="5">
    <source>
        <dbReference type="Pfam" id="PF01425"/>
    </source>
</evidence>
<dbReference type="SUPFAM" id="SSF75304">
    <property type="entry name" value="Amidase signature (AS) enzymes"/>
    <property type="match status" value="1"/>
</dbReference>
<dbReference type="Gene3D" id="3.90.1300.10">
    <property type="entry name" value="Amidase signature (AS) domain"/>
    <property type="match status" value="1"/>
</dbReference>
<dbReference type="Pfam" id="PF01425">
    <property type="entry name" value="Amidase"/>
    <property type="match status" value="1"/>
</dbReference>
<reference evidence="6 7" key="1">
    <citation type="journal article" date="2022" name="G3 (Bethesda)">
        <title>Enemy or ally: a genomic approach to elucidate the lifestyle of Phyllosticta citrichinaensis.</title>
        <authorList>
            <person name="Buijs V.A."/>
            <person name="Groenewald J.Z."/>
            <person name="Haridas S."/>
            <person name="LaButti K.M."/>
            <person name="Lipzen A."/>
            <person name="Martin F.M."/>
            <person name="Barry K."/>
            <person name="Grigoriev I.V."/>
            <person name="Crous P.W."/>
            <person name="Seidl M.F."/>
        </authorList>
    </citation>
    <scope>NUCLEOTIDE SEQUENCE [LARGE SCALE GENOMIC DNA]</scope>
    <source>
        <strain evidence="6 7">CBS 129764</strain>
    </source>
</reference>
<dbReference type="PIRSF" id="PIRSF001221">
    <property type="entry name" value="Amidase_fungi"/>
    <property type="match status" value="1"/>
</dbReference>
<evidence type="ECO:0000313" key="7">
    <source>
        <dbReference type="Proteomes" id="UP001456524"/>
    </source>
</evidence>
<evidence type="ECO:0000256" key="1">
    <source>
        <dbReference type="ARBA" id="ARBA00001311"/>
    </source>
</evidence>
<evidence type="ECO:0000256" key="2">
    <source>
        <dbReference type="ARBA" id="ARBA00009199"/>
    </source>
</evidence>
<accession>A0ABR1XW67</accession>
<evidence type="ECO:0000256" key="3">
    <source>
        <dbReference type="ARBA" id="ARBA00012922"/>
    </source>
</evidence>
<dbReference type="EMBL" id="JBBWUH010000004">
    <property type="protein sequence ID" value="KAK8169642.1"/>
    <property type="molecule type" value="Genomic_DNA"/>
</dbReference>
<dbReference type="PROSITE" id="PS00571">
    <property type="entry name" value="AMIDASES"/>
    <property type="match status" value="1"/>
</dbReference>
<dbReference type="EC" id="3.5.1.4" evidence="3"/>
<protein>
    <recommendedName>
        <fullName evidence="3">amidase</fullName>
        <ecNumber evidence="3">3.5.1.4</ecNumber>
    </recommendedName>
</protein>
<dbReference type="InterPro" id="IPR020556">
    <property type="entry name" value="Amidase_CS"/>
</dbReference>
<organism evidence="6 7">
    <name type="scientific">Phyllosticta citrichinensis</name>
    <dbReference type="NCBI Taxonomy" id="1130410"/>
    <lineage>
        <taxon>Eukaryota</taxon>
        <taxon>Fungi</taxon>
        <taxon>Dikarya</taxon>
        <taxon>Ascomycota</taxon>
        <taxon>Pezizomycotina</taxon>
        <taxon>Dothideomycetes</taxon>
        <taxon>Dothideomycetes incertae sedis</taxon>
        <taxon>Botryosphaeriales</taxon>
        <taxon>Phyllostictaceae</taxon>
        <taxon>Phyllosticta</taxon>
    </lineage>
</organism>
<comment type="caution">
    <text evidence="6">The sequence shown here is derived from an EMBL/GenBank/DDBJ whole genome shotgun (WGS) entry which is preliminary data.</text>
</comment>
<evidence type="ECO:0000256" key="4">
    <source>
        <dbReference type="ARBA" id="ARBA00022801"/>
    </source>
</evidence>
<gene>
    <name evidence="6" type="ORF">IWX90DRAFT_465433</name>
</gene>
<dbReference type="PANTHER" id="PTHR46072">
    <property type="entry name" value="AMIDASE-RELATED-RELATED"/>
    <property type="match status" value="1"/>
</dbReference>
<dbReference type="PANTHER" id="PTHR46072:SF3">
    <property type="entry name" value="AMIDASE"/>
    <property type="match status" value="1"/>
</dbReference>
<proteinExistence type="inferred from homology"/>
<sequence>MASSTDWQTLVARKRATLSSQIPAAWQLSPSFIKATNASATEPTQLIAGDVVRKSGVLSERELALTESATASALVERMSRGEISSEEVVTAYCKRACVAGQLTNCLTETLYDTAIERARFLDEYLAREKKPFGPLHGLPVSVKDSFFIKGVDSTIGYVSFLNRPAKRNASLVEILLSLGAVIYVKTNVPQTMMTADSDNNIFGRTLNPHRTYLTAGGSSGGEGALVALRGSPLGIGTDIAGSIRIPALCNGTYGFKPTADRIPYMGQAHPGLVGAPLPIAAVAGPLANSFADLRLLFKAVIDAAPWTYDATASSVPWLGGLRGDAEAELSKRPLTIGMLPEDPAAPLHPPVKRALADAAAALASAGHKIVPLPFVEQEGVAHATRVSFKSFTMDPLDSSGEHVRKSGEPFVPSVAIGRNLGGGDKPGMTIDQLAGLNVARDKFVEAWHNLWLQNGLDVIMAPGAQHTAVRHDQYILPPYTTIWNLLNYPAAILPVGKASKELDPEPMVIGDRVKGPDYVPEEVDGAPTVIQLVAPTFQDEKLLAVAGVIDEALKKTRSSHL</sequence>
<evidence type="ECO:0000313" key="6">
    <source>
        <dbReference type="EMBL" id="KAK8169642.1"/>
    </source>
</evidence>
<feature type="domain" description="Amidase" evidence="5">
    <location>
        <begin position="87"/>
        <end position="543"/>
    </location>
</feature>